<dbReference type="SUPFAM" id="SSF81321">
    <property type="entry name" value="Family A G protein-coupled receptor-like"/>
    <property type="match status" value="1"/>
</dbReference>
<evidence type="ECO:0000259" key="10">
    <source>
        <dbReference type="PROSITE" id="PS50262"/>
    </source>
</evidence>
<comment type="subcellular location">
    <subcellularLocation>
        <location evidence="1">Membrane</location>
        <topology evidence="1">Multi-pass membrane protein</topology>
    </subcellularLocation>
</comment>
<evidence type="ECO:0000256" key="5">
    <source>
        <dbReference type="ARBA" id="ARBA00023136"/>
    </source>
</evidence>
<dbReference type="Gene3D" id="1.20.1070.10">
    <property type="entry name" value="Rhodopsin 7-helix transmembrane proteins"/>
    <property type="match status" value="1"/>
</dbReference>
<evidence type="ECO:0000256" key="6">
    <source>
        <dbReference type="ARBA" id="ARBA00023170"/>
    </source>
</evidence>
<keyword evidence="2 9" id="KW-0812">Transmembrane</keyword>
<dbReference type="EMBL" id="JACVVK020000033">
    <property type="protein sequence ID" value="KAK7501090.1"/>
    <property type="molecule type" value="Genomic_DNA"/>
</dbReference>
<sequence length="389" mass="43268">MFNLTSPEQFSNGVTDDSNINTTSSPQLQQELFLPCDNPENILPKITADTVKRVFQIGVLPLLELFGVAGNLLNCVVFTRNGLGDRINLCLFCLSVADAGFLISIFIAKNHSLLALFDDELERFWSAAYVAYTPTFVLGFLNLSNLLTMVISLERCACVLFPFTAKRIMKTKYMAVAVVAVCTTFFGLYSLINTQFLVVRLQDAKGDQTRWVLKVSTFYLNNRALVDGITVMSIWVPCISIAVVATATAVTVGRLRLTVIQRQELTQDQQTVTKETAVTNMLIAVCVVYVTCLTPSVTQMLCRSFLPGYHPSEKYCNLFAVLQTFSNLLEVTNSSVNVLVYLTMGSRFRSTARSIFRIRRFEESHRNKKRDLSGVTVSGALSSIDSAKQ</sequence>
<dbReference type="PRINTS" id="PR00237">
    <property type="entry name" value="GPCRRHODOPSN"/>
</dbReference>
<reference evidence="11 12" key="1">
    <citation type="journal article" date="2023" name="Sci. Data">
        <title>Genome assembly of the Korean intertidal mud-creeper Batillaria attramentaria.</title>
        <authorList>
            <person name="Patra A.K."/>
            <person name="Ho P.T."/>
            <person name="Jun S."/>
            <person name="Lee S.J."/>
            <person name="Kim Y."/>
            <person name="Won Y.J."/>
        </authorList>
    </citation>
    <scope>NUCLEOTIDE SEQUENCE [LARGE SCALE GENOMIC DNA]</scope>
    <source>
        <strain evidence="11">Wonlab-2016</strain>
    </source>
</reference>
<dbReference type="PANTHER" id="PTHR24243">
    <property type="entry name" value="G-PROTEIN COUPLED RECEPTOR"/>
    <property type="match status" value="1"/>
</dbReference>
<feature type="transmembrane region" description="Helical" evidence="9">
    <location>
        <begin position="234"/>
        <end position="257"/>
    </location>
</feature>
<feature type="transmembrane region" description="Helical" evidence="9">
    <location>
        <begin position="173"/>
        <end position="192"/>
    </location>
</feature>
<dbReference type="Proteomes" id="UP001519460">
    <property type="component" value="Unassembled WGS sequence"/>
</dbReference>
<dbReference type="GO" id="GO:0016020">
    <property type="term" value="C:membrane"/>
    <property type="evidence" value="ECO:0007669"/>
    <property type="project" value="UniProtKB-SubCell"/>
</dbReference>
<dbReference type="InterPro" id="IPR019427">
    <property type="entry name" value="7TM_GPCR_serpentine_rcpt_Srw"/>
</dbReference>
<evidence type="ECO:0000256" key="9">
    <source>
        <dbReference type="SAM" id="Phobius"/>
    </source>
</evidence>
<keyword evidence="6" id="KW-0675">Receptor</keyword>
<evidence type="ECO:0000313" key="11">
    <source>
        <dbReference type="EMBL" id="KAK7501090.1"/>
    </source>
</evidence>
<feature type="domain" description="G-protein coupled receptors family 1 profile" evidence="10">
    <location>
        <begin position="70"/>
        <end position="341"/>
    </location>
</feature>
<name>A0ABD0LPF3_9CAEN</name>
<comment type="caution">
    <text evidence="11">The sequence shown here is derived from an EMBL/GenBank/DDBJ whole genome shotgun (WGS) entry which is preliminary data.</text>
</comment>
<keyword evidence="5 9" id="KW-0472">Membrane</keyword>
<dbReference type="GO" id="GO:0004930">
    <property type="term" value="F:G protein-coupled receptor activity"/>
    <property type="evidence" value="ECO:0007669"/>
    <property type="project" value="UniProtKB-KW"/>
</dbReference>
<proteinExistence type="predicted"/>
<evidence type="ECO:0000256" key="4">
    <source>
        <dbReference type="ARBA" id="ARBA00023040"/>
    </source>
</evidence>
<evidence type="ECO:0000256" key="3">
    <source>
        <dbReference type="ARBA" id="ARBA00022989"/>
    </source>
</evidence>
<dbReference type="PROSITE" id="PS50262">
    <property type="entry name" value="G_PROTEIN_RECEP_F1_2"/>
    <property type="match status" value="1"/>
</dbReference>
<keyword evidence="4" id="KW-0297">G-protein coupled receptor</keyword>
<feature type="region of interest" description="Disordered" evidence="8">
    <location>
        <begin position="1"/>
        <end position="21"/>
    </location>
</feature>
<dbReference type="Pfam" id="PF10324">
    <property type="entry name" value="7TM_GPCR_Srw"/>
    <property type="match status" value="1"/>
</dbReference>
<dbReference type="InterPro" id="IPR017452">
    <property type="entry name" value="GPCR_Rhodpsn_7TM"/>
</dbReference>
<organism evidence="11 12">
    <name type="scientific">Batillaria attramentaria</name>
    <dbReference type="NCBI Taxonomy" id="370345"/>
    <lineage>
        <taxon>Eukaryota</taxon>
        <taxon>Metazoa</taxon>
        <taxon>Spiralia</taxon>
        <taxon>Lophotrochozoa</taxon>
        <taxon>Mollusca</taxon>
        <taxon>Gastropoda</taxon>
        <taxon>Caenogastropoda</taxon>
        <taxon>Sorbeoconcha</taxon>
        <taxon>Cerithioidea</taxon>
        <taxon>Batillariidae</taxon>
        <taxon>Batillaria</taxon>
    </lineage>
</organism>
<dbReference type="AlphaFoldDB" id="A0ABD0LPF3"/>
<keyword evidence="12" id="KW-1185">Reference proteome</keyword>
<gene>
    <name evidence="11" type="ORF">BaRGS_00007575</name>
</gene>
<protein>
    <recommendedName>
        <fullName evidence="10">G-protein coupled receptors family 1 profile domain-containing protein</fullName>
    </recommendedName>
</protein>
<dbReference type="PANTHER" id="PTHR24243:SF233">
    <property type="entry name" value="THYROTROPIN-RELEASING HORMONE RECEPTOR"/>
    <property type="match status" value="1"/>
</dbReference>
<accession>A0ABD0LPF3</accession>
<dbReference type="InterPro" id="IPR000276">
    <property type="entry name" value="GPCR_Rhodpsn"/>
</dbReference>
<feature type="transmembrane region" description="Helical" evidence="9">
    <location>
        <begin position="128"/>
        <end position="153"/>
    </location>
</feature>
<keyword evidence="3 9" id="KW-1133">Transmembrane helix</keyword>
<feature type="transmembrane region" description="Helical" evidence="9">
    <location>
        <begin position="54"/>
        <end position="77"/>
    </location>
</feature>
<feature type="transmembrane region" description="Helical" evidence="9">
    <location>
        <begin position="278"/>
        <end position="298"/>
    </location>
</feature>
<evidence type="ECO:0000256" key="1">
    <source>
        <dbReference type="ARBA" id="ARBA00004141"/>
    </source>
</evidence>
<evidence type="ECO:0000313" key="12">
    <source>
        <dbReference type="Proteomes" id="UP001519460"/>
    </source>
</evidence>
<keyword evidence="7" id="KW-0807">Transducer</keyword>
<feature type="transmembrane region" description="Helical" evidence="9">
    <location>
        <begin position="89"/>
        <end position="108"/>
    </location>
</feature>
<evidence type="ECO:0000256" key="2">
    <source>
        <dbReference type="ARBA" id="ARBA00022692"/>
    </source>
</evidence>
<evidence type="ECO:0000256" key="8">
    <source>
        <dbReference type="SAM" id="MobiDB-lite"/>
    </source>
</evidence>
<evidence type="ECO:0000256" key="7">
    <source>
        <dbReference type="ARBA" id="ARBA00023224"/>
    </source>
</evidence>